<dbReference type="EMBL" id="CAADRP010002196">
    <property type="protein sequence ID" value="VFU63286.1"/>
    <property type="molecule type" value="Genomic_DNA"/>
</dbReference>
<accession>A0A6N2NFC6</accession>
<evidence type="ECO:0000313" key="1">
    <source>
        <dbReference type="EMBL" id="VFU63286.1"/>
    </source>
</evidence>
<organism evidence="1">
    <name type="scientific">Salix viminalis</name>
    <name type="common">Common osier</name>
    <name type="synonym">Basket willow</name>
    <dbReference type="NCBI Taxonomy" id="40686"/>
    <lineage>
        <taxon>Eukaryota</taxon>
        <taxon>Viridiplantae</taxon>
        <taxon>Streptophyta</taxon>
        <taxon>Embryophyta</taxon>
        <taxon>Tracheophyta</taxon>
        <taxon>Spermatophyta</taxon>
        <taxon>Magnoliopsida</taxon>
        <taxon>eudicotyledons</taxon>
        <taxon>Gunneridae</taxon>
        <taxon>Pentapetalae</taxon>
        <taxon>rosids</taxon>
        <taxon>fabids</taxon>
        <taxon>Malpighiales</taxon>
        <taxon>Salicaceae</taxon>
        <taxon>Saliceae</taxon>
        <taxon>Salix</taxon>
    </lineage>
</organism>
<gene>
    <name evidence="1" type="ORF">SVIM_LOCUS481571</name>
</gene>
<dbReference type="AlphaFoldDB" id="A0A6N2NFC6"/>
<reference evidence="1" key="1">
    <citation type="submission" date="2019-03" db="EMBL/GenBank/DDBJ databases">
        <authorList>
            <person name="Mank J."/>
            <person name="Almeida P."/>
        </authorList>
    </citation>
    <scope>NUCLEOTIDE SEQUENCE</scope>
    <source>
        <strain evidence="1">78183</strain>
    </source>
</reference>
<protein>
    <submittedName>
        <fullName evidence="1">Uncharacterized protein</fullName>
    </submittedName>
</protein>
<name>A0A6N2NFC6_SALVM</name>
<proteinExistence type="predicted"/>
<sequence>MNIKVFVTCMVFDEAENIKDVGLVVDDSKGQFSCRGWWWVITEKIRIRFDTSDNVDNGIMELEGCIKLFPLPLAVSLSFNFHVEQEQYYSTRESARSLEEEGLRYSTVLMNFSTTKPDLDVHGLKECLQGFNWFSATRYMKRNNKAKALVGALEIVIGYESGSEGT</sequence>